<comment type="caution">
    <text evidence="2">The sequence shown here is derived from an EMBL/GenBank/DDBJ whole genome shotgun (WGS) entry which is preliminary data.</text>
</comment>
<evidence type="ECO:0000256" key="1">
    <source>
        <dbReference type="SAM" id="MobiDB-lite"/>
    </source>
</evidence>
<dbReference type="Proteomes" id="UP000887159">
    <property type="component" value="Unassembled WGS sequence"/>
</dbReference>
<name>A0A8X6T3D3_TRICX</name>
<dbReference type="AlphaFoldDB" id="A0A8X6T3D3"/>
<evidence type="ECO:0000313" key="3">
    <source>
        <dbReference type="Proteomes" id="UP000887159"/>
    </source>
</evidence>
<evidence type="ECO:0000313" key="2">
    <source>
        <dbReference type="EMBL" id="GFY19251.1"/>
    </source>
</evidence>
<reference evidence="2" key="1">
    <citation type="submission" date="2020-08" db="EMBL/GenBank/DDBJ databases">
        <title>Multicomponent nature underlies the extraordinary mechanical properties of spider dragline silk.</title>
        <authorList>
            <person name="Kono N."/>
            <person name="Nakamura H."/>
            <person name="Mori M."/>
            <person name="Yoshida Y."/>
            <person name="Ohtoshi R."/>
            <person name="Malay A.D."/>
            <person name="Moran D.A.P."/>
            <person name="Tomita M."/>
            <person name="Numata K."/>
            <person name="Arakawa K."/>
        </authorList>
    </citation>
    <scope>NUCLEOTIDE SEQUENCE</scope>
</reference>
<proteinExistence type="predicted"/>
<feature type="compositionally biased region" description="Basic and acidic residues" evidence="1">
    <location>
        <begin position="125"/>
        <end position="150"/>
    </location>
</feature>
<gene>
    <name evidence="2" type="ORF">TNCV_4226151</name>
</gene>
<accession>A0A8X6T3D3</accession>
<feature type="region of interest" description="Disordered" evidence="1">
    <location>
        <begin position="78"/>
        <end position="150"/>
    </location>
</feature>
<keyword evidence="3" id="KW-1185">Reference proteome</keyword>
<sequence length="150" mass="17494">MSHAGDLMVVIWGRRILKLHQLLAKVLYFFNFGQDDKKKALKSHELYEETGFCEGNTRNRWRDGQVCPDVDKELWRLGPDGSGVFWRPDRGKGERAEIKDKGVRERERTEGGGETEKRERRRKESRGERGDGKRVGERERVKPALNREKG</sequence>
<organism evidence="2 3">
    <name type="scientific">Trichonephila clavipes</name>
    <name type="common">Golden silk orbweaver</name>
    <name type="synonym">Nephila clavipes</name>
    <dbReference type="NCBI Taxonomy" id="2585209"/>
    <lineage>
        <taxon>Eukaryota</taxon>
        <taxon>Metazoa</taxon>
        <taxon>Ecdysozoa</taxon>
        <taxon>Arthropoda</taxon>
        <taxon>Chelicerata</taxon>
        <taxon>Arachnida</taxon>
        <taxon>Araneae</taxon>
        <taxon>Araneomorphae</taxon>
        <taxon>Entelegynae</taxon>
        <taxon>Araneoidea</taxon>
        <taxon>Nephilidae</taxon>
        <taxon>Trichonephila</taxon>
    </lineage>
</organism>
<dbReference type="EMBL" id="BMAU01021351">
    <property type="protein sequence ID" value="GFY19251.1"/>
    <property type="molecule type" value="Genomic_DNA"/>
</dbReference>
<feature type="compositionally biased region" description="Basic and acidic residues" evidence="1">
    <location>
        <begin position="87"/>
        <end position="118"/>
    </location>
</feature>
<protein>
    <submittedName>
        <fullName evidence="2">Uncharacterized protein</fullName>
    </submittedName>
</protein>